<organism evidence="3 4">
    <name type="scientific">Enterococcus entomosocium</name>
    <dbReference type="NCBI Taxonomy" id="3034352"/>
    <lineage>
        <taxon>Bacteria</taxon>
        <taxon>Bacillati</taxon>
        <taxon>Bacillota</taxon>
        <taxon>Bacilli</taxon>
        <taxon>Lactobacillales</taxon>
        <taxon>Enterococcaceae</taxon>
        <taxon>Enterococcus</taxon>
    </lineage>
</organism>
<feature type="transmembrane region" description="Helical" evidence="1">
    <location>
        <begin position="41"/>
        <end position="61"/>
    </location>
</feature>
<evidence type="ECO:0000259" key="2">
    <source>
        <dbReference type="SMART" id="SM00244"/>
    </source>
</evidence>
<keyword evidence="4" id="KW-1185">Reference proteome</keyword>
<dbReference type="GeneID" id="91574688"/>
<dbReference type="PANTHER" id="PTHR43446">
    <property type="entry name" value="MEMBRANE PROTEIN-RELATED"/>
    <property type="match status" value="1"/>
</dbReference>
<protein>
    <submittedName>
        <fullName evidence="3">SPFH domain-containing protein</fullName>
    </submittedName>
</protein>
<dbReference type="InterPro" id="IPR036013">
    <property type="entry name" value="Band_7/SPFH_dom_sf"/>
</dbReference>
<evidence type="ECO:0000256" key="1">
    <source>
        <dbReference type="SAM" id="Phobius"/>
    </source>
</evidence>
<sequence>MTEKQTFHVNGYLALVVLIGLLVGGGYLFYHGFVNESVLEIVLSILLWIVSFLFLSSLTIVQPNQAKAILFFGQYLGTIKDNGLFVTTPLTQKINVSLKVRNFNSSLLKVNDSDGNPIEISAVVVFKVVDTAKALFDVDYYQDFIEIQSETAIRHIATQYPYDTFNDDDLTLRGNTSEVSEELAKELQERLAVAGVEVIETRLNHLAYATEIASAMLQRQQAKAILSARQIIVEGAVSMTQMALEQIEDGQDINFTDDRKVQLINNLLVSIITDKGTQPVINTGDVKEKGV</sequence>
<accession>A0ABV3MEY5</accession>
<keyword evidence="1" id="KW-0472">Membrane</keyword>
<evidence type="ECO:0000313" key="3">
    <source>
        <dbReference type="EMBL" id="MEW3466968.1"/>
    </source>
</evidence>
<proteinExistence type="predicted"/>
<dbReference type="Pfam" id="PF01145">
    <property type="entry name" value="Band_7"/>
    <property type="match status" value="1"/>
</dbReference>
<dbReference type="Proteomes" id="UP001554047">
    <property type="component" value="Unassembled WGS sequence"/>
</dbReference>
<dbReference type="InterPro" id="IPR001107">
    <property type="entry name" value="Band_7"/>
</dbReference>
<reference evidence="3 4" key="1">
    <citation type="submission" date="2024-05" db="EMBL/GenBank/DDBJ databases">
        <title>Human gut microbiome strain richness.</title>
        <authorList>
            <person name="Chen-Liaw A."/>
        </authorList>
    </citation>
    <scope>NUCLEOTIDE SEQUENCE [LARGE SCALE GENOMIC DNA]</scope>
    <source>
        <strain evidence="3 4">J1100102st1_G3_J1100102_180507</strain>
    </source>
</reference>
<name>A0ABV3MEY5_9ENTE</name>
<comment type="caution">
    <text evidence="3">The sequence shown here is derived from an EMBL/GenBank/DDBJ whole genome shotgun (WGS) entry which is preliminary data.</text>
</comment>
<keyword evidence="1" id="KW-1133">Transmembrane helix</keyword>
<dbReference type="Gene3D" id="3.30.479.30">
    <property type="entry name" value="Band 7 domain"/>
    <property type="match status" value="1"/>
</dbReference>
<dbReference type="PANTHER" id="PTHR43446:SF1">
    <property type="entry name" value="BAND 7 DOMAIN-CONTAINING PROTEIN"/>
    <property type="match status" value="1"/>
</dbReference>
<dbReference type="CDD" id="cd03402">
    <property type="entry name" value="SPFH_like_u2"/>
    <property type="match status" value="1"/>
</dbReference>
<dbReference type="SMART" id="SM00244">
    <property type="entry name" value="PHB"/>
    <property type="match status" value="1"/>
</dbReference>
<dbReference type="RefSeq" id="WP_008379560.1">
    <property type="nucleotide sequence ID" value="NZ_JARJAP010000006.1"/>
</dbReference>
<dbReference type="SUPFAM" id="SSF117892">
    <property type="entry name" value="Band 7/SPFH domain"/>
    <property type="match status" value="1"/>
</dbReference>
<keyword evidence="1" id="KW-0812">Transmembrane</keyword>
<feature type="domain" description="Band 7" evidence="2">
    <location>
        <begin position="56"/>
        <end position="220"/>
    </location>
</feature>
<dbReference type="EMBL" id="JBFDTB010000022">
    <property type="protein sequence ID" value="MEW3466968.1"/>
    <property type="molecule type" value="Genomic_DNA"/>
</dbReference>
<gene>
    <name evidence="3" type="ORF">AB1I55_12785</name>
</gene>
<evidence type="ECO:0000313" key="4">
    <source>
        <dbReference type="Proteomes" id="UP001554047"/>
    </source>
</evidence>
<feature type="transmembrane region" description="Helical" evidence="1">
    <location>
        <begin position="12"/>
        <end position="29"/>
    </location>
</feature>